<dbReference type="Proteomes" id="UP000594205">
    <property type="component" value="Chromosome"/>
</dbReference>
<evidence type="ECO:0000313" key="2">
    <source>
        <dbReference type="EMBL" id="QOV34907.1"/>
    </source>
</evidence>
<feature type="region of interest" description="Disordered" evidence="1">
    <location>
        <begin position="1"/>
        <end position="29"/>
    </location>
</feature>
<name>A0A7M2SEZ8_9ACTN</name>
<dbReference type="EMBL" id="CP063373">
    <property type="protein sequence ID" value="QOV34907.1"/>
    <property type="molecule type" value="Genomic_DNA"/>
</dbReference>
<evidence type="ECO:0000256" key="1">
    <source>
        <dbReference type="SAM" id="MobiDB-lite"/>
    </source>
</evidence>
<dbReference type="SUPFAM" id="SSF89372">
    <property type="entry name" value="Fucose-specific lectin"/>
    <property type="match status" value="1"/>
</dbReference>
<dbReference type="RefSeq" id="WP_194039774.1">
    <property type="nucleotide sequence ID" value="NZ_CP063373.1"/>
</dbReference>
<keyword evidence="3" id="KW-1185">Reference proteome</keyword>
<sequence length="371" mass="38587">MRRRSAGPVGTSGPDGRGTADQGRVASGAAHGDWLTLGKDRRLTLYAPTEGGLLRWTETAVGGPGWSGPHFVPVAGLTHLTVARGADSYVHFLGRRERTAADGTPGVDVVHAIQYQTGLAVTDWRSLGNPHQDREQAGKLGPPVGAIASDGTVHVFVRGAHGGLMLRREAPNGKWRAWEDLHGAGLDALPAPVALAGGRIEICAAAETGVLIWRQTAPGGDFSGPRGFSLRPAPGTVAAVETGPDRPTFFWTDTESGGAAAWRAGGSPTALGASPAVRPYAVLRTSLDGYDCVALAYRDRDGSAVLGMGGTENESAGFWWYGLSEPCQGAPALARDGRDRVVMALIGPDGVPKVARQEDGAGLSLGGWQRL</sequence>
<dbReference type="AlphaFoldDB" id="A0A7M2SEZ8"/>
<proteinExistence type="predicted"/>
<reference evidence="2 3" key="1">
    <citation type="submission" date="2020-10" db="EMBL/GenBank/DDBJ databases">
        <title>Streptomyces ferrugineus complate genome analysis.</title>
        <authorList>
            <person name="Anwar N."/>
        </authorList>
    </citation>
    <scope>NUCLEOTIDE SEQUENCE [LARGE SCALE GENOMIC DNA]</scope>
    <source>
        <strain evidence="2 3">CCTCC AA2014009</strain>
    </source>
</reference>
<accession>A0A7M2SEZ8</accession>
<dbReference type="Gene3D" id="2.120.10.70">
    <property type="entry name" value="Fucose-specific lectin"/>
    <property type="match status" value="1"/>
</dbReference>
<protein>
    <submittedName>
        <fullName evidence="2">Uncharacterized protein</fullName>
    </submittedName>
</protein>
<organism evidence="2 3">
    <name type="scientific">Streptomyces ferrugineus</name>
    <dbReference type="NCBI Taxonomy" id="1413221"/>
    <lineage>
        <taxon>Bacteria</taxon>
        <taxon>Bacillati</taxon>
        <taxon>Actinomycetota</taxon>
        <taxon>Actinomycetes</taxon>
        <taxon>Kitasatosporales</taxon>
        <taxon>Streptomycetaceae</taxon>
        <taxon>Streptomyces</taxon>
    </lineage>
</organism>
<gene>
    <name evidence="2" type="ORF">IM697_33135</name>
</gene>
<evidence type="ECO:0000313" key="3">
    <source>
        <dbReference type="Proteomes" id="UP000594205"/>
    </source>
</evidence>
<dbReference type="KEGG" id="sfeu:IM697_33135"/>